<feature type="transmembrane region" description="Helical" evidence="1">
    <location>
        <begin position="563"/>
        <end position="582"/>
    </location>
</feature>
<dbReference type="KEGG" id="nmes:H9L09_01315"/>
<keyword evidence="3" id="KW-1185">Reference proteome</keyword>
<dbReference type="AlphaFoldDB" id="A0A7G9RC40"/>
<organism evidence="2 3">
    <name type="scientific">Nocardioides mesophilus</name>
    <dbReference type="NCBI Taxonomy" id="433659"/>
    <lineage>
        <taxon>Bacteria</taxon>
        <taxon>Bacillati</taxon>
        <taxon>Actinomycetota</taxon>
        <taxon>Actinomycetes</taxon>
        <taxon>Propionibacteriales</taxon>
        <taxon>Nocardioidaceae</taxon>
        <taxon>Nocardioides</taxon>
    </lineage>
</organism>
<feature type="transmembrane region" description="Helical" evidence="1">
    <location>
        <begin position="58"/>
        <end position="79"/>
    </location>
</feature>
<reference evidence="2 3" key="1">
    <citation type="submission" date="2020-08" db="EMBL/GenBank/DDBJ databases">
        <title>Genome sequence of Nocardioides mesophilus KACC 16243T.</title>
        <authorList>
            <person name="Hyun D.-W."/>
            <person name="Bae J.-W."/>
        </authorList>
    </citation>
    <scope>NUCLEOTIDE SEQUENCE [LARGE SCALE GENOMIC DNA]</scope>
    <source>
        <strain evidence="2 3">KACC 16243</strain>
    </source>
</reference>
<keyword evidence="1" id="KW-1133">Transmembrane helix</keyword>
<feature type="transmembrane region" description="Helical" evidence="1">
    <location>
        <begin position="18"/>
        <end position="37"/>
    </location>
</feature>
<feature type="transmembrane region" description="Helical" evidence="1">
    <location>
        <begin position="400"/>
        <end position="421"/>
    </location>
</feature>
<feature type="transmembrane region" description="Helical" evidence="1">
    <location>
        <begin position="85"/>
        <end position="104"/>
    </location>
</feature>
<feature type="transmembrane region" description="Helical" evidence="1">
    <location>
        <begin position="116"/>
        <end position="136"/>
    </location>
</feature>
<dbReference type="EMBL" id="CP060713">
    <property type="protein sequence ID" value="QNN53165.1"/>
    <property type="molecule type" value="Genomic_DNA"/>
</dbReference>
<accession>A0A7G9RC40</accession>
<feature type="transmembrane region" description="Helical" evidence="1">
    <location>
        <begin position="433"/>
        <end position="452"/>
    </location>
</feature>
<name>A0A7G9RC40_9ACTN</name>
<keyword evidence="1" id="KW-0812">Transmembrane</keyword>
<feature type="transmembrane region" description="Helical" evidence="1">
    <location>
        <begin position="237"/>
        <end position="257"/>
    </location>
</feature>
<keyword evidence="1" id="KW-0472">Membrane</keyword>
<evidence type="ECO:0000313" key="2">
    <source>
        <dbReference type="EMBL" id="QNN53165.1"/>
    </source>
</evidence>
<feature type="transmembrane region" description="Helical" evidence="1">
    <location>
        <begin position="212"/>
        <end position="231"/>
    </location>
</feature>
<dbReference type="Proteomes" id="UP000515947">
    <property type="component" value="Chromosome"/>
</dbReference>
<feature type="transmembrane region" description="Helical" evidence="1">
    <location>
        <begin position="487"/>
        <end position="508"/>
    </location>
</feature>
<evidence type="ECO:0000256" key="1">
    <source>
        <dbReference type="SAM" id="Phobius"/>
    </source>
</evidence>
<feature type="transmembrane region" description="Helical" evidence="1">
    <location>
        <begin position="348"/>
        <end position="369"/>
    </location>
</feature>
<dbReference type="RefSeq" id="WP_187579007.1">
    <property type="nucleotide sequence ID" value="NZ_CP060713.1"/>
</dbReference>
<feature type="transmembrane region" description="Helical" evidence="1">
    <location>
        <begin position="305"/>
        <end position="336"/>
    </location>
</feature>
<feature type="transmembrane region" description="Helical" evidence="1">
    <location>
        <begin position="528"/>
        <end position="551"/>
    </location>
</feature>
<protein>
    <submittedName>
        <fullName evidence="2">Uncharacterized protein</fullName>
    </submittedName>
</protein>
<feature type="transmembrane region" description="Helical" evidence="1">
    <location>
        <begin position="278"/>
        <end position="299"/>
    </location>
</feature>
<proteinExistence type="predicted"/>
<gene>
    <name evidence="2" type="ORF">H9L09_01315</name>
</gene>
<evidence type="ECO:0000313" key="3">
    <source>
        <dbReference type="Proteomes" id="UP000515947"/>
    </source>
</evidence>
<sequence length="711" mass="77087">MGSIVVVLACFGVHPEQSLIYLVYWTFVIALPGRVVWSRVVDRLGSANPDVVQLRTRLEGWVCGAIVGYMLELPCYIIFRWAGFPRLYILPALLICGYAALRLLKRPEFAAPVVLPRLAAWSLGALVVYLAVWFGLRVFAILPLGSASIVDPDEMFHLALIGELRYHFPASYPYIEYPGSLTYQWFFHAHAAASSWATGLSPEVLYRRIDPLVLSVLTVIGAAVLAMRVSGRVWAGLLAPAILVLVGSFDVTGSAIGEAVPEERFLQGMILVHSPTQTFAFALAVPMLLLTCEILRMRVVPLSTWALLLLGSVAFSGAKVTFLPMFACGYVAVLALRLTRGLRTSSQAWAGLLATVGVVMLSGLVLYHGDTQTLKFAPLQSAKHFMSALGMQGSGLSGQLLVTAALLAMWLVPAVGAFGVFASPETRWDNRVWWLSGAAAAGYGATFLLGHGGSSQLYFGRSSALPACVLAAWGLQKMYEGMVTRRSVAIAAAAAMAAALALFGARAITEHWKAPAPVDGKLVESPVLRLWMNLPALAIIVVLLMLAKLVVRDASRGRIQIPLRLIVVVVTGLGLARSIAFVTGHVPHDKAPSAEMTYGHDGRQAALWLSDHSAPGETVITNVHCGPAFPTPEDCDARHFWMSALTQRRFVIEGWAYTAKSRPWTEGFWGTRSSCRTTMRCSRIRPAMVGMRSSMIILLAGCSWIRADQGR</sequence>